<dbReference type="EMBL" id="JASUXU010000309">
    <property type="protein sequence ID" value="KAK0301671.1"/>
    <property type="molecule type" value="Genomic_DNA"/>
</dbReference>
<dbReference type="Proteomes" id="UP001168146">
    <property type="component" value="Unassembled WGS sequence"/>
</dbReference>
<evidence type="ECO:0000313" key="2">
    <source>
        <dbReference type="Proteomes" id="UP001168146"/>
    </source>
</evidence>
<accession>A0AAN6F4B6</accession>
<protein>
    <submittedName>
        <fullName evidence="1">Uncharacterized protein</fullName>
    </submittedName>
</protein>
<gene>
    <name evidence="1" type="ORF">LTR82_018176</name>
</gene>
<sequence length="110" mass="11768">MSVNQGWAGLRRIEFIVAGTIIAYETSAADLLRPASSASYFRAWASVGWYIRMPHPHVSCADIGAAEGLVADPTSERPFTRVSMKVADEMLTAGKCASADGTLQALISHL</sequence>
<evidence type="ECO:0000313" key="1">
    <source>
        <dbReference type="EMBL" id="KAK0301671.1"/>
    </source>
</evidence>
<dbReference type="AlphaFoldDB" id="A0AAN6F4B6"/>
<feature type="non-terminal residue" evidence="1">
    <location>
        <position position="110"/>
    </location>
</feature>
<reference evidence="1" key="1">
    <citation type="submission" date="2021-12" db="EMBL/GenBank/DDBJ databases">
        <title>Black yeast isolated from Biological Soil Crust.</title>
        <authorList>
            <person name="Kurbessoian T."/>
        </authorList>
    </citation>
    <scope>NUCLEOTIDE SEQUENCE</scope>
    <source>
        <strain evidence="1">CCFEE 5208</strain>
    </source>
</reference>
<proteinExistence type="predicted"/>
<organism evidence="1 2">
    <name type="scientific">Friedmanniomyces endolithicus</name>
    <dbReference type="NCBI Taxonomy" id="329885"/>
    <lineage>
        <taxon>Eukaryota</taxon>
        <taxon>Fungi</taxon>
        <taxon>Dikarya</taxon>
        <taxon>Ascomycota</taxon>
        <taxon>Pezizomycotina</taxon>
        <taxon>Dothideomycetes</taxon>
        <taxon>Dothideomycetidae</taxon>
        <taxon>Mycosphaerellales</taxon>
        <taxon>Teratosphaeriaceae</taxon>
        <taxon>Friedmanniomyces</taxon>
    </lineage>
</organism>
<comment type="caution">
    <text evidence="1">The sequence shown here is derived from an EMBL/GenBank/DDBJ whole genome shotgun (WGS) entry which is preliminary data.</text>
</comment>
<name>A0AAN6F4B6_9PEZI</name>